<name>A0AAU8CZ88_9HYPH</name>
<dbReference type="GO" id="GO:0016746">
    <property type="term" value="F:acyltransferase activity"/>
    <property type="evidence" value="ECO:0007669"/>
    <property type="project" value="InterPro"/>
</dbReference>
<geneLocation type="plasmid" evidence="1">
    <name>pMk2240A</name>
</geneLocation>
<dbReference type="AlphaFoldDB" id="A0AAU8CZ88"/>
<gene>
    <name evidence="1" type="ORF">ABVK50_32360</name>
</gene>
<proteinExistence type="predicted"/>
<dbReference type="RefSeq" id="WP_353646396.1">
    <property type="nucleotide sequence ID" value="NZ_CP159256.1"/>
</dbReference>
<reference evidence="1" key="1">
    <citation type="submission" date="2024-06" db="EMBL/GenBank/DDBJ databases">
        <title>Mesorhizobium karijinii sp. nov., a symbiont of the iconic Swainsona formosa from arid Australia.</title>
        <authorList>
            <person name="Hill Y.J."/>
            <person name="Watkin E.L.J."/>
            <person name="O'Hara G.W."/>
            <person name="Terpolilli J."/>
            <person name="Tye M.L."/>
            <person name="Kohlmeier M.G."/>
        </authorList>
    </citation>
    <scope>NUCLEOTIDE SEQUENCE</scope>
    <source>
        <strain evidence="1">WSM2240</strain>
        <plasmid evidence="1">pMk2240A</plasmid>
    </source>
</reference>
<dbReference type="InterPro" id="IPR016039">
    <property type="entry name" value="Thiolase-like"/>
</dbReference>
<dbReference type="SUPFAM" id="SSF53901">
    <property type="entry name" value="Thiolase-like"/>
    <property type="match status" value="2"/>
</dbReference>
<protein>
    <submittedName>
        <fullName evidence="1">3-oxoacyl-ACP synthase</fullName>
    </submittedName>
</protein>
<keyword evidence="1" id="KW-0614">Plasmid</keyword>
<dbReference type="Gene3D" id="3.40.47.10">
    <property type="match status" value="1"/>
</dbReference>
<organism evidence="1">
    <name type="scientific">Mesorhizobium sp. WSM2240</name>
    <dbReference type="NCBI Taxonomy" id="3228851"/>
    <lineage>
        <taxon>Bacteria</taxon>
        <taxon>Pseudomonadati</taxon>
        <taxon>Pseudomonadota</taxon>
        <taxon>Alphaproteobacteria</taxon>
        <taxon>Hyphomicrobiales</taxon>
        <taxon>Phyllobacteriaceae</taxon>
        <taxon>Mesorhizobium</taxon>
    </lineage>
</organism>
<dbReference type="EMBL" id="CP159256">
    <property type="protein sequence ID" value="XCG52189.1"/>
    <property type="molecule type" value="Genomic_DNA"/>
</dbReference>
<accession>A0AAU8CZ88</accession>
<dbReference type="NCBIfam" id="NF004798">
    <property type="entry name" value="PRK06147.1"/>
    <property type="match status" value="1"/>
</dbReference>
<evidence type="ECO:0000313" key="1">
    <source>
        <dbReference type="EMBL" id="XCG52189.1"/>
    </source>
</evidence>
<sequence>MKPSLDMISAGMVTAVGLDAPSSCAAMRAGLDGFQETRFVGPGGDWLIGAPVPLPRNWMGAKRLAHMAAAAIIEAFEAVPEARGQTALILCLAEENRPGRLAPDSEHLLTQIEQIAEVACPTRSRVVAHGRPSGHVALDSARRLLASRATSFVMIVGVDSYLTSQSISHYLARQRLLTTQNSNGFIPGEAAAAILCAAGGGIAHLRGLGLAREQARIYNEMDLPFRAEGMTTAYREAFAGAGCLHSDVALKMGDLVGETYWFQQCALAMLRTQRERSKVQPIWALGGSLGNIGAAAVPVMLGWAMSAIQRNYAPSGPILIEASGDDGACGAAVVEAK</sequence>